<gene>
    <name evidence="4" type="ORF">EDC14_10358</name>
</gene>
<keyword evidence="1" id="KW-0456">Lyase</keyword>
<proteinExistence type="predicted"/>
<evidence type="ECO:0000256" key="2">
    <source>
        <dbReference type="SAM" id="MobiDB-lite"/>
    </source>
</evidence>
<dbReference type="Gene3D" id="2.30.130.110">
    <property type="match status" value="1"/>
</dbReference>
<protein>
    <submittedName>
        <fullName evidence="4">SAF domain-containing protein</fullName>
    </submittedName>
</protein>
<organism evidence="4 5">
    <name type="scientific">Hydrogenispora ethanolica</name>
    <dbReference type="NCBI Taxonomy" id="1082276"/>
    <lineage>
        <taxon>Bacteria</taxon>
        <taxon>Bacillati</taxon>
        <taxon>Bacillota</taxon>
        <taxon>Hydrogenispora</taxon>
    </lineage>
</organism>
<feature type="domain" description="SAF" evidence="3">
    <location>
        <begin position="38"/>
        <end position="90"/>
    </location>
</feature>
<dbReference type="CDD" id="cd11613">
    <property type="entry name" value="SAF_AH_GD"/>
    <property type="match status" value="1"/>
</dbReference>
<name>A0A4R1R5R1_HYDET</name>
<dbReference type="OrthoDB" id="9804574at2"/>
<evidence type="ECO:0000256" key="1">
    <source>
        <dbReference type="ARBA" id="ARBA00023239"/>
    </source>
</evidence>
<dbReference type="AlphaFoldDB" id="A0A4R1R5R1"/>
<dbReference type="SMART" id="SM00858">
    <property type="entry name" value="SAF"/>
    <property type="match status" value="1"/>
</dbReference>
<evidence type="ECO:0000313" key="4">
    <source>
        <dbReference type="EMBL" id="TCL60849.1"/>
    </source>
</evidence>
<dbReference type="InterPro" id="IPR044144">
    <property type="entry name" value="SAF_UxaA/GarD"/>
</dbReference>
<dbReference type="EMBL" id="SLUN01000035">
    <property type="protein sequence ID" value="TCL60849.1"/>
    <property type="molecule type" value="Genomic_DNA"/>
</dbReference>
<dbReference type="InterPro" id="IPR013974">
    <property type="entry name" value="SAF"/>
</dbReference>
<keyword evidence="5" id="KW-1185">Reference proteome</keyword>
<reference evidence="4 5" key="1">
    <citation type="submission" date="2019-03" db="EMBL/GenBank/DDBJ databases">
        <title>Genomic Encyclopedia of Type Strains, Phase IV (KMG-IV): sequencing the most valuable type-strain genomes for metagenomic binning, comparative biology and taxonomic classification.</title>
        <authorList>
            <person name="Goeker M."/>
        </authorList>
    </citation>
    <scope>NUCLEOTIDE SEQUENCE [LARGE SCALE GENOMIC DNA]</scope>
    <source>
        <strain evidence="4 5">LX-B</strain>
    </source>
</reference>
<dbReference type="RefSeq" id="WP_132016308.1">
    <property type="nucleotide sequence ID" value="NZ_SLUN01000035.1"/>
</dbReference>
<feature type="region of interest" description="Disordered" evidence="2">
    <location>
        <begin position="93"/>
        <end position="113"/>
    </location>
</feature>
<dbReference type="GO" id="GO:0016829">
    <property type="term" value="F:lyase activity"/>
    <property type="evidence" value="ECO:0007669"/>
    <property type="project" value="UniProtKB-KW"/>
</dbReference>
<accession>A0A4R1R5R1</accession>
<dbReference type="Proteomes" id="UP000295008">
    <property type="component" value="Unassembled WGS sequence"/>
</dbReference>
<sequence length="113" mass="12119">MADRFHQTCFQIEAADNVCTALSDLEPGWVKVTGGPAYPAIAIAAPIKNGHKLANRPIGAGEAIIKYGIAIGEATRLIGAGEWVHLHNCRSRYDARSSTLDPETGAPTDTRYK</sequence>
<comment type="caution">
    <text evidence="4">The sequence shown here is derived from an EMBL/GenBank/DDBJ whole genome shotgun (WGS) entry which is preliminary data.</text>
</comment>
<evidence type="ECO:0000313" key="5">
    <source>
        <dbReference type="Proteomes" id="UP000295008"/>
    </source>
</evidence>
<evidence type="ECO:0000259" key="3">
    <source>
        <dbReference type="SMART" id="SM00858"/>
    </source>
</evidence>